<dbReference type="InterPro" id="IPR016181">
    <property type="entry name" value="Acyl_CoA_acyltransferase"/>
</dbReference>
<dbReference type="GO" id="GO:0016747">
    <property type="term" value="F:acyltransferase activity, transferring groups other than amino-acyl groups"/>
    <property type="evidence" value="ECO:0007669"/>
    <property type="project" value="InterPro"/>
</dbReference>
<dbReference type="SUPFAM" id="SSF55729">
    <property type="entry name" value="Acyl-CoA N-acyltransferases (Nat)"/>
    <property type="match status" value="1"/>
</dbReference>
<comment type="caution">
    <text evidence="3">The sequence shown here is derived from an EMBL/GenBank/DDBJ whole genome shotgun (WGS) entry which is preliminary data.</text>
</comment>
<accession>A0A5C5ZG90</accession>
<feature type="region of interest" description="Disordered" evidence="1">
    <location>
        <begin position="20"/>
        <end position="43"/>
    </location>
</feature>
<feature type="domain" description="N-acetyltransferase" evidence="2">
    <location>
        <begin position="1"/>
        <end position="165"/>
    </location>
</feature>
<dbReference type="Proteomes" id="UP000315440">
    <property type="component" value="Unassembled WGS sequence"/>
</dbReference>
<protein>
    <submittedName>
        <fullName evidence="3">Acetyltransferase (GNAT) family protein</fullName>
    </submittedName>
</protein>
<reference evidence="3 4" key="1">
    <citation type="submission" date="2019-02" db="EMBL/GenBank/DDBJ databases">
        <title>Deep-cultivation of Planctomycetes and their phenomic and genomic characterization uncovers novel biology.</title>
        <authorList>
            <person name="Wiegand S."/>
            <person name="Jogler M."/>
            <person name="Boedeker C."/>
            <person name="Pinto D."/>
            <person name="Vollmers J."/>
            <person name="Rivas-Marin E."/>
            <person name="Kohn T."/>
            <person name="Peeters S.H."/>
            <person name="Heuer A."/>
            <person name="Rast P."/>
            <person name="Oberbeckmann S."/>
            <person name="Bunk B."/>
            <person name="Jeske O."/>
            <person name="Meyerdierks A."/>
            <person name="Storesund J.E."/>
            <person name="Kallscheuer N."/>
            <person name="Luecker S."/>
            <person name="Lage O.M."/>
            <person name="Pohl T."/>
            <person name="Merkel B.J."/>
            <person name="Hornburger P."/>
            <person name="Mueller R.-W."/>
            <person name="Bruemmer F."/>
            <person name="Labrenz M."/>
            <person name="Spormann A.M."/>
            <person name="Op Den Camp H."/>
            <person name="Overmann J."/>
            <person name="Amann R."/>
            <person name="Jetten M.S.M."/>
            <person name="Mascher T."/>
            <person name="Medema M.H."/>
            <person name="Devos D.P."/>
            <person name="Kaster A.-K."/>
            <person name="Ovreas L."/>
            <person name="Rohde M."/>
            <person name="Galperin M.Y."/>
            <person name="Jogler C."/>
        </authorList>
    </citation>
    <scope>NUCLEOTIDE SEQUENCE [LARGE SCALE GENOMIC DNA]</scope>
    <source>
        <strain evidence="3 4">Mal64</strain>
    </source>
</reference>
<gene>
    <name evidence="3" type="ORF">Mal64_38750</name>
</gene>
<dbReference type="PROSITE" id="PS51186">
    <property type="entry name" value="GNAT"/>
    <property type="match status" value="1"/>
</dbReference>
<dbReference type="Pfam" id="PF00583">
    <property type="entry name" value="Acetyltransf_1"/>
    <property type="match status" value="1"/>
</dbReference>
<evidence type="ECO:0000313" key="3">
    <source>
        <dbReference type="EMBL" id="TWT86334.1"/>
    </source>
</evidence>
<dbReference type="InterPro" id="IPR000182">
    <property type="entry name" value="GNAT_dom"/>
</dbReference>
<organism evidence="3 4">
    <name type="scientific">Pseudobythopirellula maris</name>
    <dbReference type="NCBI Taxonomy" id="2527991"/>
    <lineage>
        <taxon>Bacteria</taxon>
        <taxon>Pseudomonadati</taxon>
        <taxon>Planctomycetota</taxon>
        <taxon>Planctomycetia</taxon>
        <taxon>Pirellulales</taxon>
        <taxon>Lacipirellulaceae</taxon>
        <taxon>Pseudobythopirellula</taxon>
    </lineage>
</organism>
<proteinExistence type="predicted"/>
<name>A0A5C5ZG90_9BACT</name>
<dbReference type="EMBL" id="SJPQ01000005">
    <property type="protein sequence ID" value="TWT86334.1"/>
    <property type="molecule type" value="Genomic_DNA"/>
</dbReference>
<keyword evidence="4" id="KW-1185">Reference proteome</keyword>
<dbReference type="AlphaFoldDB" id="A0A5C5ZG90"/>
<sequence length="184" mass="20454">MTERQALAAGRLLAKVWPKPEKGPRERAAQVLQRGRDYEGPDERGPRSLIIYEGDRLDGERVTAHALVFPRLVRFTGVGEQEVLGLSLVAADPDCRGQGLGAAVVRAAFDLVDEGFCRFAYFQTSNEVLPFYQRMGAVRAENRVFNSLSDIDPTADPFWDEARVRYPKGDAWPTGEIDLLGPGY</sequence>
<keyword evidence="3" id="KW-0808">Transferase</keyword>
<evidence type="ECO:0000259" key="2">
    <source>
        <dbReference type="PROSITE" id="PS51186"/>
    </source>
</evidence>
<dbReference type="Gene3D" id="3.40.630.30">
    <property type="match status" value="1"/>
</dbReference>
<evidence type="ECO:0000313" key="4">
    <source>
        <dbReference type="Proteomes" id="UP000315440"/>
    </source>
</evidence>
<evidence type="ECO:0000256" key="1">
    <source>
        <dbReference type="SAM" id="MobiDB-lite"/>
    </source>
</evidence>